<evidence type="ECO:0000313" key="3">
    <source>
        <dbReference type="EMBL" id="TBL72939.1"/>
    </source>
</evidence>
<evidence type="ECO:0000313" key="4">
    <source>
        <dbReference type="Proteomes" id="UP000293142"/>
    </source>
</evidence>
<sequence length="292" mass="31810">MSNLKPGTRKGLTTMVKQESKSWIRFAYIAFAIIVMMMSWESNKMQASALIREEIPQDSIRIRILGNSDSVADQWVKREVRDALNEQLSGWVNQPHSLGEARTLIRSKLDQIELLSNKTLHDRGFNYEAKVELDTVPFPEKTVGSEVYPAGQYEALRVTLGKGEGQNWWCVLFPPLCFMGGQIVSKNDVEEQEAADKAKTGTVGSSALNERQEKAGKEGTGKPAAATAKASTAKSAASVKRADAPAAKSVSKAAAGGKTVSAPAGEVKTAAAAQPEMEVRSFFWDLLKSWFA</sequence>
<dbReference type="InterPro" id="IPR014202">
    <property type="entry name" value="Spore_II_R"/>
</dbReference>
<evidence type="ECO:0000256" key="1">
    <source>
        <dbReference type="SAM" id="MobiDB-lite"/>
    </source>
</evidence>
<dbReference type="Pfam" id="PF09551">
    <property type="entry name" value="Spore_II_R"/>
    <property type="match status" value="1"/>
</dbReference>
<dbReference type="EMBL" id="SIRE01000022">
    <property type="protein sequence ID" value="TBL72939.1"/>
    <property type="molecule type" value="Genomic_DNA"/>
</dbReference>
<proteinExistence type="predicted"/>
<dbReference type="OrthoDB" id="9793324at2"/>
<feature type="compositionally biased region" description="Low complexity" evidence="1">
    <location>
        <begin position="221"/>
        <end position="255"/>
    </location>
</feature>
<feature type="compositionally biased region" description="Basic and acidic residues" evidence="1">
    <location>
        <begin position="210"/>
        <end position="220"/>
    </location>
</feature>
<gene>
    <name evidence="3" type="primary">spoIIR</name>
    <name evidence="3" type="ORF">EYB31_27290</name>
</gene>
<feature type="region of interest" description="Disordered" evidence="1">
    <location>
        <begin position="195"/>
        <end position="271"/>
    </location>
</feature>
<keyword evidence="4" id="KW-1185">Reference proteome</keyword>
<organism evidence="3 4">
    <name type="scientific">Paenibacillus thalictri</name>
    <dbReference type="NCBI Taxonomy" id="2527873"/>
    <lineage>
        <taxon>Bacteria</taxon>
        <taxon>Bacillati</taxon>
        <taxon>Bacillota</taxon>
        <taxon>Bacilli</taxon>
        <taxon>Bacillales</taxon>
        <taxon>Paenibacillaceae</taxon>
        <taxon>Paenibacillus</taxon>
    </lineage>
</organism>
<evidence type="ECO:0000256" key="2">
    <source>
        <dbReference type="SAM" id="Phobius"/>
    </source>
</evidence>
<keyword evidence="2" id="KW-0472">Membrane</keyword>
<keyword evidence="2" id="KW-0812">Transmembrane</keyword>
<name>A0A4Q9DIC6_9BACL</name>
<dbReference type="NCBIfam" id="TIGR02837">
    <property type="entry name" value="spore_II_R"/>
    <property type="match status" value="1"/>
</dbReference>
<feature type="transmembrane region" description="Helical" evidence="2">
    <location>
        <begin position="23"/>
        <end position="40"/>
    </location>
</feature>
<dbReference type="AlphaFoldDB" id="A0A4Q9DIC6"/>
<accession>A0A4Q9DIC6</accession>
<protein>
    <submittedName>
        <fullName evidence="3">Stage II sporulation protein R</fullName>
    </submittedName>
</protein>
<keyword evidence="2" id="KW-1133">Transmembrane helix</keyword>
<comment type="caution">
    <text evidence="3">The sequence shown here is derived from an EMBL/GenBank/DDBJ whole genome shotgun (WGS) entry which is preliminary data.</text>
</comment>
<reference evidence="3 4" key="1">
    <citation type="submission" date="2019-02" db="EMBL/GenBank/DDBJ databases">
        <title>Paenibacillus sp. nov., isolated from surface-sterilized tissue of Thalictrum simplex L.</title>
        <authorList>
            <person name="Tuo L."/>
        </authorList>
    </citation>
    <scope>NUCLEOTIDE SEQUENCE [LARGE SCALE GENOMIC DNA]</scope>
    <source>
        <strain evidence="3 4">N2SHLJ1</strain>
    </source>
</reference>
<dbReference type="Proteomes" id="UP000293142">
    <property type="component" value="Unassembled WGS sequence"/>
</dbReference>